<dbReference type="Pfam" id="PF13714">
    <property type="entry name" value="PEP_mutase"/>
    <property type="match status" value="2"/>
</dbReference>
<reference evidence="2" key="1">
    <citation type="journal article" date="2023" name="Int. J. Syst. Evol. Microbiol.">
        <title>Streptomyces meridianus sp. nov. isolated from brackish water of the Tagus estuary in Alcochete, Portugal.</title>
        <authorList>
            <person name="Santos J.D.N."/>
            <person name="Klimek D."/>
            <person name="Calusinska M."/>
            <person name="Lobo Da Cunha A."/>
            <person name="Catita J."/>
            <person name="Goncalves H."/>
            <person name="Gonzalez I."/>
            <person name="Reyes F."/>
            <person name="Lage O.M."/>
        </authorList>
    </citation>
    <scope>NUCLEOTIDE SEQUENCE</scope>
    <source>
        <strain evidence="2">MTZ3.1</strain>
    </source>
</reference>
<gene>
    <name evidence="2" type="ORF">M1E25_09260</name>
</gene>
<accession>A0ABT0X4S0</accession>
<organism evidence="2 3">
    <name type="scientific">Streptomyces meridianus</name>
    <dbReference type="NCBI Taxonomy" id="2938945"/>
    <lineage>
        <taxon>Bacteria</taxon>
        <taxon>Bacillati</taxon>
        <taxon>Actinomycetota</taxon>
        <taxon>Actinomycetes</taxon>
        <taxon>Kitasatosporales</taxon>
        <taxon>Streptomycetaceae</taxon>
        <taxon>Streptomyces</taxon>
    </lineage>
</organism>
<dbReference type="PANTHER" id="PTHR42905">
    <property type="entry name" value="PHOSPHOENOLPYRUVATE CARBOXYLASE"/>
    <property type="match status" value="1"/>
</dbReference>
<protein>
    <submittedName>
        <fullName evidence="2">Isocitrate lyase/phosphoenolpyruvate mutase family protein</fullName>
    </submittedName>
</protein>
<dbReference type="InterPro" id="IPR039556">
    <property type="entry name" value="ICL/PEPM"/>
</dbReference>
<keyword evidence="2" id="KW-0456">Lyase</keyword>
<evidence type="ECO:0000256" key="1">
    <source>
        <dbReference type="SAM" id="MobiDB-lite"/>
    </source>
</evidence>
<sequence length="259" mass="26395">MSHGDRPLLLANAWDHASGAALAARGFAAIGTTSLGVAAAAGLPRRSRGHPRADPGPRPRPGPSPGAGQLGRRGRLRRRPGGGRRAGGRALDAGAAGINLEDGRPDGSLVPTARQCEVITAVKERAPELFVNARTDTHWVTLGSPSGPLPGTVERAEAYQGAGADGVFVPGVGDAGEIGALVRALDVPLNVLFTPGGRTFEELADLGVGRVSCGSLLYRAALHRAVEPAWGIGHPGAPEPGIPGYARTAALAEAFTGRH</sequence>
<comment type="caution">
    <text evidence="2">The sequence shown here is derived from an EMBL/GenBank/DDBJ whole genome shotgun (WGS) entry which is preliminary data.</text>
</comment>
<dbReference type="Gene3D" id="3.20.20.60">
    <property type="entry name" value="Phosphoenolpyruvate-binding domains"/>
    <property type="match status" value="1"/>
</dbReference>
<proteinExistence type="predicted"/>
<feature type="compositionally biased region" description="Basic residues" evidence="1">
    <location>
        <begin position="72"/>
        <end position="82"/>
    </location>
</feature>
<dbReference type="CDD" id="cd00377">
    <property type="entry name" value="ICL_PEPM"/>
    <property type="match status" value="1"/>
</dbReference>
<dbReference type="GO" id="GO:0016829">
    <property type="term" value="F:lyase activity"/>
    <property type="evidence" value="ECO:0007669"/>
    <property type="project" value="UniProtKB-KW"/>
</dbReference>
<keyword evidence="3" id="KW-1185">Reference proteome</keyword>
<dbReference type="RefSeq" id="WP_251412651.1">
    <property type="nucleotide sequence ID" value="NZ_JAMQGM010000019.1"/>
</dbReference>
<dbReference type="InterPro" id="IPR040442">
    <property type="entry name" value="Pyrv_kinase-like_dom_sf"/>
</dbReference>
<dbReference type="InterPro" id="IPR015813">
    <property type="entry name" value="Pyrv/PenolPyrv_kinase-like_dom"/>
</dbReference>
<dbReference type="EMBL" id="JAMQGM010000019">
    <property type="protein sequence ID" value="MCM2577540.1"/>
    <property type="molecule type" value="Genomic_DNA"/>
</dbReference>
<dbReference type="Proteomes" id="UP001167160">
    <property type="component" value="Unassembled WGS sequence"/>
</dbReference>
<dbReference type="SUPFAM" id="SSF51621">
    <property type="entry name" value="Phosphoenolpyruvate/pyruvate domain"/>
    <property type="match status" value="1"/>
</dbReference>
<evidence type="ECO:0000313" key="3">
    <source>
        <dbReference type="Proteomes" id="UP001167160"/>
    </source>
</evidence>
<name>A0ABT0X4S0_9ACTN</name>
<evidence type="ECO:0000313" key="2">
    <source>
        <dbReference type="EMBL" id="MCM2577540.1"/>
    </source>
</evidence>
<feature type="region of interest" description="Disordered" evidence="1">
    <location>
        <begin position="41"/>
        <end position="90"/>
    </location>
</feature>
<dbReference type="PANTHER" id="PTHR42905:SF16">
    <property type="entry name" value="CARBOXYPHOSPHONOENOLPYRUVATE PHOSPHONOMUTASE-LIKE PROTEIN (AFU_ORTHOLOGUE AFUA_5G07230)"/>
    <property type="match status" value="1"/>
</dbReference>